<dbReference type="InterPro" id="IPR022380">
    <property type="entry name" value="Glu-Q_tRNA(Asp)_Synthase"/>
</dbReference>
<evidence type="ECO:0000256" key="5">
    <source>
        <dbReference type="ARBA" id="ARBA00022840"/>
    </source>
</evidence>
<evidence type="ECO:0000256" key="6">
    <source>
        <dbReference type="ARBA" id="ARBA00023146"/>
    </source>
</evidence>
<evidence type="ECO:0000256" key="8">
    <source>
        <dbReference type="RuleBase" id="RU363037"/>
    </source>
</evidence>
<protein>
    <recommendedName>
        <fullName evidence="7">Glutamyl-Q tRNA(Asp) synthetase</fullName>
        <shortName evidence="7">Glu-Q-RSs</shortName>
        <ecNumber evidence="7">6.1.1.-</ecNumber>
    </recommendedName>
</protein>
<comment type="function">
    <text evidence="7">Catalyzes the tRNA-independent activation of glutamate in presence of ATP and the subsequent transfer of glutamate onto a tRNA(Asp). Glutamate is transferred on the 2-amino-5-(4,5-dihydroxy-2-cyclopenten-1-yl) moiety of the queuosine in the wobble position of the QUC anticodon.</text>
</comment>
<dbReference type="PANTHER" id="PTHR43311">
    <property type="entry name" value="GLUTAMATE--TRNA LIGASE"/>
    <property type="match status" value="1"/>
</dbReference>
<evidence type="ECO:0000256" key="2">
    <source>
        <dbReference type="ARBA" id="ARBA00022723"/>
    </source>
</evidence>
<feature type="binding site" evidence="7">
    <location>
        <position position="210"/>
    </location>
    <ligand>
        <name>L-glutamate</name>
        <dbReference type="ChEBI" id="CHEBI:29985"/>
    </ligand>
</feature>
<dbReference type="NCBIfam" id="TIGR03838">
    <property type="entry name" value="queuosine_YadB"/>
    <property type="match status" value="1"/>
</dbReference>
<evidence type="ECO:0000259" key="9">
    <source>
        <dbReference type="Pfam" id="PF00749"/>
    </source>
</evidence>
<dbReference type="NCBIfam" id="NF004313">
    <property type="entry name" value="PRK05710.1-2"/>
    <property type="match status" value="1"/>
</dbReference>
<keyword evidence="6 7" id="KW-0030">Aminoacyl-tRNA synthetase</keyword>
<keyword evidence="3 7" id="KW-0547">Nucleotide-binding</keyword>
<feature type="short sequence motif" description="'HIGH' region" evidence="7">
    <location>
        <begin position="13"/>
        <end position="23"/>
    </location>
</feature>
<reference evidence="10 11" key="2">
    <citation type="submission" date="2024-11" db="EMBL/GenBank/DDBJ databases">
        <title>Using genomics to understand microbial adaptation to soil warming.</title>
        <authorList>
            <person name="Deangelis K.M. PhD."/>
        </authorList>
    </citation>
    <scope>NUCLEOTIDE SEQUENCE [LARGE SCALE GENOMIC DNA]</scope>
    <source>
        <strain evidence="10 11">GAS97</strain>
    </source>
</reference>
<evidence type="ECO:0000256" key="4">
    <source>
        <dbReference type="ARBA" id="ARBA00022833"/>
    </source>
</evidence>
<gene>
    <name evidence="7" type="primary">gluQ</name>
    <name evidence="10" type="ORF">ABH943_002681</name>
</gene>
<dbReference type="Pfam" id="PF00749">
    <property type="entry name" value="tRNA-synt_1c"/>
    <property type="match status" value="1"/>
</dbReference>
<comment type="similarity">
    <text evidence="7">Belongs to the class-I aminoacyl-tRNA synthetase family. GluQ subfamily.</text>
</comment>
<proteinExistence type="inferred from homology"/>
<feature type="short sequence motif" description="'KMSKS' region" evidence="7">
    <location>
        <begin position="248"/>
        <end position="252"/>
    </location>
</feature>
<feature type="binding site" evidence="7">
    <location>
        <position position="192"/>
    </location>
    <ligand>
        <name>L-glutamate</name>
        <dbReference type="ChEBI" id="CHEBI:29985"/>
    </ligand>
</feature>
<reference evidence="10 11" key="1">
    <citation type="submission" date="2024-10" db="EMBL/GenBank/DDBJ databases">
        <authorList>
            <person name="Deangelis K."/>
            <person name="Huntemann M."/>
            <person name="Clum A."/>
            <person name="Wang J."/>
            <person name="Palaniappan K."/>
            <person name="Ritter S."/>
            <person name="Chen I.-M."/>
            <person name="Stamatis D."/>
            <person name="Reddy T."/>
            <person name="O'Malley R."/>
            <person name="Daum C."/>
            <person name="Ng V."/>
            <person name="Ivanova N."/>
            <person name="Kyrpides N."/>
            <person name="Woyke T."/>
        </authorList>
    </citation>
    <scope>NUCLEOTIDE SEQUENCE [LARGE SCALE GENOMIC DNA]</scope>
    <source>
        <strain evidence="10 11">GAS97</strain>
    </source>
</reference>
<dbReference type="InterPro" id="IPR014729">
    <property type="entry name" value="Rossmann-like_a/b/a_fold"/>
</dbReference>
<organism evidence="10 11">
    <name type="scientific">Caballeronia udeis</name>
    <dbReference type="NCBI Taxonomy" id="1232866"/>
    <lineage>
        <taxon>Bacteria</taxon>
        <taxon>Pseudomonadati</taxon>
        <taxon>Pseudomonadota</taxon>
        <taxon>Betaproteobacteria</taxon>
        <taxon>Burkholderiales</taxon>
        <taxon>Burkholderiaceae</taxon>
        <taxon>Caballeronia</taxon>
    </lineage>
</organism>
<keyword evidence="1 7" id="KW-0436">Ligase</keyword>
<dbReference type="RefSeq" id="WP_404607015.1">
    <property type="nucleotide sequence ID" value="NZ_JBIYDN010000007.1"/>
</dbReference>
<evidence type="ECO:0000313" key="11">
    <source>
        <dbReference type="Proteomes" id="UP001620514"/>
    </source>
</evidence>
<dbReference type="Proteomes" id="UP001620514">
    <property type="component" value="Unassembled WGS sequence"/>
</dbReference>
<feature type="binding site" evidence="7">
    <location>
        <position position="46"/>
    </location>
    <ligand>
        <name>L-glutamate</name>
        <dbReference type="ChEBI" id="CHEBI:29985"/>
    </ligand>
</feature>
<keyword evidence="5 7" id="KW-0067">ATP-binding</keyword>
<dbReference type="EC" id="6.1.1.-" evidence="7"/>
<keyword evidence="2 7" id="KW-0479">Metal-binding</keyword>
<evidence type="ECO:0000256" key="3">
    <source>
        <dbReference type="ARBA" id="ARBA00022741"/>
    </source>
</evidence>
<feature type="binding site" evidence="7">
    <location>
        <position position="104"/>
    </location>
    <ligand>
        <name>Zn(2+)</name>
        <dbReference type="ChEBI" id="CHEBI:29105"/>
    </ligand>
</feature>
<dbReference type="Gene3D" id="3.40.50.620">
    <property type="entry name" value="HUPs"/>
    <property type="match status" value="1"/>
</dbReference>
<feature type="binding site" evidence="7">
    <location>
        <position position="132"/>
    </location>
    <ligand>
        <name>Zn(2+)</name>
        <dbReference type="ChEBI" id="CHEBI:29105"/>
    </ligand>
</feature>
<dbReference type="HAMAP" id="MF_01428">
    <property type="entry name" value="Glu_Q_tRNA_synth"/>
    <property type="match status" value="1"/>
</dbReference>
<feature type="domain" description="Glutamyl/glutaminyl-tRNA synthetase class Ib catalytic" evidence="9">
    <location>
        <begin position="8"/>
        <end position="262"/>
    </location>
</feature>
<dbReference type="PANTHER" id="PTHR43311:SF1">
    <property type="entry name" value="GLUTAMYL-Q TRNA(ASP) SYNTHETASE"/>
    <property type="match status" value="1"/>
</dbReference>
<keyword evidence="8" id="KW-0648">Protein biosynthesis</keyword>
<dbReference type="InterPro" id="IPR000924">
    <property type="entry name" value="Glu/Gln-tRNA-synth"/>
</dbReference>
<sequence length="304" mass="33170">MNPESGYRGRFAPSPTGPLHFGSLVSALASFLDARAHRGTWLIRIEDVDGPRTVPGAAEEILDTLGRFGMHSAEPPVWQSQREAAYQTAFEQLVTAGFVFPCDCTRREIADSLAIGHTGHHTGHARHTTLAYPGTCRDGLHGKPPRAWRMRVPNGDAAILTFEDRWEGKQTQDLASEVGDFVLKRADGEWAYQLAVVVDDADERITHIVRGADLLDSTARQIYLQRCLGVPTPAYLHVPVVVNQQGEKLSKQTGATALDTGTPLVALIQAAQHLGLHPCETGSLETFYSDATAQWAKRFAGLGR</sequence>
<keyword evidence="4 7" id="KW-0862">Zinc</keyword>
<dbReference type="PRINTS" id="PR00987">
    <property type="entry name" value="TRNASYNTHGLU"/>
</dbReference>
<dbReference type="NCBIfam" id="NF004314">
    <property type="entry name" value="PRK05710.1-3"/>
    <property type="match status" value="1"/>
</dbReference>
<dbReference type="InterPro" id="IPR020058">
    <property type="entry name" value="Glu/Gln-tRNA-synth_Ib_cat-dom"/>
</dbReference>
<comment type="caution">
    <text evidence="10">The sequence shown here is derived from an EMBL/GenBank/DDBJ whole genome shotgun (WGS) entry which is preliminary data.</text>
</comment>
<dbReference type="SUPFAM" id="SSF52374">
    <property type="entry name" value="Nucleotidylyl transferase"/>
    <property type="match status" value="1"/>
</dbReference>
<dbReference type="GO" id="GO:0016874">
    <property type="term" value="F:ligase activity"/>
    <property type="evidence" value="ECO:0007669"/>
    <property type="project" value="UniProtKB-KW"/>
</dbReference>
<comment type="cofactor">
    <cofactor evidence="7">
        <name>Zn(2+)</name>
        <dbReference type="ChEBI" id="CHEBI:29105"/>
    </cofactor>
    <text evidence="7">Binds 1 zinc ion per subunit.</text>
</comment>
<evidence type="ECO:0000256" key="1">
    <source>
        <dbReference type="ARBA" id="ARBA00022598"/>
    </source>
</evidence>
<evidence type="ECO:0000313" key="10">
    <source>
        <dbReference type="EMBL" id="MFK4442665.1"/>
    </source>
</evidence>
<feature type="binding site" evidence="7">
    <location>
        <position position="136"/>
    </location>
    <ligand>
        <name>Zn(2+)</name>
        <dbReference type="ChEBI" id="CHEBI:29105"/>
    </ligand>
</feature>
<feature type="binding site" evidence="7">
    <location>
        <begin position="10"/>
        <end position="14"/>
    </location>
    <ligand>
        <name>L-glutamate</name>
        <dbReference type="ChEBI" id="CHEBI:29985"/>
    </ligand>
</feature>
<accession>A0ABW8MG62</accession>
<feature type="binding site" evidence="7">
    <location>
        <position position="102"/>
    </location>
    <ligand>
        <name>Zn(2+)</name>
        <dbReference type="ChEBI" id="CHEBI:29105"/>
    </ligand>
</feature>
<feature type="binding site" evidence="7">
    <location>
        <position position="251"/>
    </location>
    <ligand>
        <name>ATP</name>
        <dbReference type="ChEBI" id="CHEBI:30616"/>
    </ligand>
</feature>
<evidence type="ECO:0000256" key="7">
    <source>
        <dbReference type="HAMAP-Rule" id="MF_01428"/>
    </source>
</evidence>
<dbReference type="InterPro" id="IPR049940">
    <property type="entry name" value="GluQ/Sye"/>
</dbReference>
<keyword evidence="11" id="KW-1185">Reference proteome</keyword>
<name>A0ABW8MG62_9BURK</name>
<dbReference type="EMBL" id="JBIYDN010000007">
    <property type="protein sequence ID" value="MFK4442665.1"/>
    <property type="molecule type" value="Genomic_DNA"/>
</dbReference>